<accession>A0A7K0DHS1</accession>
<dbReference type="EMBL" id="WEGK01000032">
    <property type="protein sequence ID" value="MQY24344.1"/>
    <property type="molecule type" value="Genomic_DNA"/>
</dbReference>
<dbReference type="AlphaFoldDB" id="A0A7K0DHS1"/>
<sequence>MTGFADNPTLPGPGSEGWYERVAHAHALAESVGLTLHSCTRWPDEWRLRRNWDDLVTGSLNEVEAYLRHEMLWDPTRIDHEAWGEAGVDPSSLTSDIAGRTRVAGFKRCGGKEFSRGYAINVWSQLYTVDDFRKVRSGTDFDAVTIADRVGYRYRPRFDHGGDQWDLLFAAEDGSCSIEVIRLSRRVRTAPVDRLLQVAQVLVPHLPIR</sequence>
<name>A0A7K0DHS1_9NOCA</name>
<reference evidence="1 2" key="1">
    <citation type="submission" date="2019-10" db="EMBL/GenBank/DDBJ databases">
        <title>Nocardia macrotermitis sp. nov. and Nocardia aurantia sp. nov., isolated from the gut of fungus growing-termite Macrotermes natalensis.</title>
        <authorList>
            <person name="Benndorf R."/>
            <person name="Schwitalla J."/>
            <person name="Martin K."/>
            <person name="De Beer W."/>
            <person name="Kaster A.-K."/>
            <person name="Vollmers J."/>
            <person name="Poulsen M."/>
            <person name="Beemelmanns C."/>
        </authorList>
    </citation>
    <scope>NUCLEOTIDE SEQUENCE [LARGE SCALE GENOMIC DNA]</scope>
    <source>
        <strain evidence="1 2">RB20</strain>
    </source>
</reference>
<comment type="caution">
    <text evidence="1">The sequence shown here is derived from an EMBL/GenBank/DDBJ whole genome shotgun (WGS) entry which is preliminary data.</text>
</comment>
<dbReference type="OrthoDB" id="4569203at2"/>
<dbReference type="RefSeq" id="WP_153416075.1">
    <property type="nucleotide sequence ID" value="NZ_WEGK01000032.1"/>
</dbReference>
<evidence type="ECO:0000313" key="1">
    <source>
        <dbReference type="EMBL" id="MQY24344.1"/>
    </source>
</evidence>
<dbReference type="Proteomes" id="UP000438448">
    <property type="component" value="Unassembled WGS sequence"/>
</dbReference>
<keyword evidence="2" id="KW-1185">Reference proteome</keyword>
<evidence type="ECO:0000313" key="2">
    <source>
        <dbReference type="Proteomes" id="UP000438448"/>
    </source>
</evidence>
<organism evidence="1 2">
    <name type="scientific">Nocardia macrotermitis</name>
    <dbReference type="NCBI Taxonomy" id="2585198"/>
    <lineage>
        <taxon>Bacteria</taxon>
        <taxon>Bacillati</taxon>
        <taxon>Actinomycetota</taxon>
        <taxon>Actinomycetes</taxon>
        <taxon>Mycobacteriales</taxon>
        <taxon>Nocardiaceae</taxon>
        <taxon>Nocardia</taxon>
    </lineage>
</organism>
<protein>
    <submittedName>
        <fullName evidence="1">Uncharacterized protein</fullName>
    </submittedName>
</protein>
<gene>
    <name evidence="1" type="ORF">NRB20_74790</name>
</gene>
<proteinExistence type="predicted"/>